<comment type="caution">
    <text evidence="1">The sequence shown here is derived from an EMBL/GenBank/DDBJ whole genome shotgun (WGS) entry which is preliminary data.</text>
</comment>
<evidence type="ECO:0000313" key="1">
    <source>
        <dbReference type="EMBL" id="KAI3679013.1"/>
    </source>
</evidence>
<gene>
    <name evidence="1" type="ORF">L6452_38319</name>
</gene>
<reference evidence="1 2" key="2">
    <citation type="journal article" date="2022" name="Mol. Ecol. Resour.">
        <title>The genomes of chicory, endive, great burdock and yacon provide insights into Asteraceae paleo-polyploidization history and plant inulin production.</title>
        <authorList>
            <person name="Fan W."/>
            <person name="Wang S."/>
            <person name="Wang H."/>
            <person name="Wang A."/>
            <person name="Jiang F."/>
            <person name="Liu H."/>
            <person name="Zhao H."/>
            <person name="Xu D."/>
            <person name="Zhang Y."/>
        </authorList>
    </citation>
    <scope>NUCLEOTIDE SEQUENCE [LARGE SCALE GENOMIC DNA]</scope>
    <source>
        <strain evidence="2">cv. Niubang</strain>
    </source>
</reference>
<dbReference type="Proteomes" id="UP001055879">
    <property type="component" value="Linkage Group LG14"/>
</dbReference>
<proteinExistence type="predicted"/>
<sequence>MFIFSAWCILQPILVRGSYPFVPSYVLLGSYAGLGADSTRSSINVPPIQLRLCGRSCATMTTYLMTIEIDEGWQFMETGITKLKRILEGLPEPQFTCEEYIILYTTIYNMCIQKPPHNYSEQLYDKYKEAFHEYINSTVLPSLRGKHDEFMLRELVKRWTNHKVMVRWLSRFFSYLDRYFIPTWSLPTLTEAGLTCFRDTVYEEFKDKAKYAVIALIDREREGEQIDRALLKNVLDIYVEIGMGEMKYYENDFEKDMLADSAAYYSRKASNCIAEDYGPDYLLKAEDCMRKERERVSHYLHSSSEPKLLEVSNVFYRPVISCHNVFGLAMCKLTNGFEL</sequence>
<evidence type="ECO:0000313" key="2">
    <source>
        <dbReference type="Proteomes" id="UP001055879"/>
    </source>
</evidence>
<protein>
    <submittedName>
        <fullName evidence="1">Uncharacterized protein</fullName>
    </submittedName>
</protein>
<accession>A0ACB8Y5X3</accession>
<organism evidence="1 2">
    <name type="scientific">Arctium lappa</name>
    <name type="common">Greater burdock</name>
    <name type="synonym">Lappa major</name>
    <dbReference type="NCBI Taxonomy" id="4217"/>
    <lineage>
        <taxon>Eukaryota</taxon>
        <taxon>Viridiplantae</taxon>
        <taxon>Streptophyta</taxon>
        <taxon>Embryophyta</taxon>
        <taxon>Tracheophyta</taxon>
        <taxon>Spermatophyta</taxon>
        <taxon>Magnoliopsida</taxon>
        <taxon>eudicotyledons</taxon>
        <taxon>Gunneridae</taxon>
        <taxon>Pentapetalae</taxon>
        <taxon>asterids</taxon>
        <taxon>campanulids</taxon>
        <taxon>Asterales</taxon>
        <taxon>Asteraceae</taxon>
        <taxon>Carduoideae</taxon>
        <taxon>Cardueae</taxon>
        <taxon>Arctiinae</taxon>
        <taxon>Arctium</taxon>
    </lineage>
</organism>
<dbReference type="EMBL" id="CM042060">
    <property type="protein sequence ID" value="KAI3679013.1"/>
    <property type="molecule type" value="Genomic_DNA"/>
</dbReference>
<name>A0ACB8Y5X3_ARCLA</name>
<reference evidence="2" key="1">
    <citation type="journal article" date="2022" name="Mol. Ecol. Resour.">
        <title>The genomes of chicory, endive, great burdock and yacon provide insights into Asteraceae palaeo-polyploidization history and plant inulin production.</title>
        <authorList>
            <person name="Fan W."/>
            <person name="Wang S."/>
            <person name="Wang H."/>
            <person name="Wang A."/>
            <person name="Jiang F."/>
            <person name="Liu H."/>
            <person name="Zhao H."/>
            <person name="Xu D."/>
            <person name="Zhang Y."/>
        </authorList>
    </citation>
    <scope>NUCLEOTIDE SEQUENCE [LARGE SCALE GENOMIC DNA]</scope>
    <source>
        <strain evidence="2">cv. Niubang</strain>
    </source>
</reference>
<keyword evidence="2" id="KW-1185">Reference proteome</keyword>